<sequence>MSDLLNIPAEVSAFFGKKGSATEIVNLSKVIDIVGGSTISLEKYDIYVMGKRSGESRPSFYTKLRVECRAQARNQIQGLLGIRFLEGYGYEKAGRDNSLKVMRPSDVQKYVTQDSASFKKRAVIHIGPENVLSLCMAEPFCRIPLMDENLLATTGKKSNARKREAYARKKARRRDWVHMTREATVKKNYTRMHQMLLAYKRSLGETEYFSEFVKDVSKTCSRLRSEFGIDNGCQDQVLLPQDENQDPDHSQPRDPENTDVVTSETLRGIPISEVGW</sequence>
<feature type="region of interest" description="Disordered" evidence="1">
    <location>
        <begin position="239"/>
        <end position="261"/>
    </location>
</feature>
<dbReference type="GeneID" id="6804815"/>
<evidence type="ECO:0000313" key="3">
    <source>
        <dbReference type="Proteomes" id="UP000204092"/>
    </source>
</evidence>
<dbReference type="EMBL" id="EU916176">
    <property type="protein sequence ID" value="ACH46784.1"/>
    <property type="molecule type" value="Genomic_DNA"/>
</dbReference>
<evidence type="ECO:0000313" key="2">
    <source>
        <dbReference type="EMBL" id="ACH46784.1"/>
    </source>
</evidence>
<proteinExistence type="predicted"/>
<dbReference type="KEGG" id="vg:6804815"/>
<keyword evidence="3" id="KW-1185">Reference proteome</keyword>
<accession>B5LWC1</accession>
<dbReference type="Proteomes" id="UP000204092">
    <property type="component" value="Segment"/>
</dbReference>
<dbReference type="RefSeq" id="YP_002154654.1">
    <property type="nucleotide sequence ID" value="NC_011183.1"/>
</dbReference>
<evidence type="ECO:0000256" key="1">
    <source>
        <dbReference type="SAM" id="MobiDB-lite"/>
    </source>
</evidence>
<organism evidence="2 3">
    <name type="scientific">Feldmannia species virus</name>
    <dbReference type="NCBI Taxonomy" id="39420"/>
    <lineage>
        <taxon>Viruses</taxon>
        <taxon>Varidnaviria</taxon>
        <taxon>Bamfordvirae</taxon>
        <taxon>Nucleocytoviricota</taxon>
        <taxon>Megaviricetes</taxon>
        <taxon>Algavirales</taxon>
        <taxon>Phycodnaviridae</taxon>
        <taxon>Phaeovirus</taxon>
        <taxon>Phaeovirus feldmanniae</taxon>
    </lineage>
</organism>
<name>B5LWC1_9PHYC</name>
<feature type="compositionally biased region" description="Basic and acidic residues" evidence="1">
    <location>
        <begin position="246"/>
        <end position="256"/>
    </location>
</feature>
<reference evidence="2 3" key="1">
    <citation type="journal article" date="2009" name="Virology">
        <title>Genomic analysis of the smallest giant virus--Feldmannia sp. virus 158.</title>
        <authorList>
            <person name="Schroeder D.C."/>
            <person name="Park Y."/>
            <person name="Yoon H.M."/>
            <person name="Lee Y.S."/>
            <person name="Kang S.W."/>
            <person name="Meints R.H."/>
            <person name="Ivey R.G."/>
            <person name="Choi T.J."/>
        </authorList>
    </citation>
    <scope>NUCLEOTIDE SEQUENCE [LARGE SCALE GENOMIC DNA]</scope>
    <source>
        <strain evidence="2">FsV-158</strain>
    </source>
</reference>
<protein>
    <submittedName>
        <fullName evidence="2">Uncharacterized protein</fullName>
    </submittedName>
</protein>